<dbReference type="EMBL" id="CAJVPM010024473">
    <property type="protein sequence ID" value="CAG8653877.1"/>
    <property type="molecule type" value="Genomic_DNA"/>
</dbReference>
<name>A0ACA9NGC6_9GLOM</name>
<protein>
    <submittedName>
        <fullName evidence="1">10988_t:CDS:1</fullName>
    </submittedName>
</protein>
<feature type="non-terminal residue" evidence="1">
    <location>
        <position position="1"/>
    </location>
</feature>
<accession>A0ACA9NGC6</accession>
<reference evidence="1" key="1">
    <citation type="submission" date="2021-06" db="EMBL/GenBank/DDBJ databases">
        <authorList>
            <person name="Kallberg Y."/>
            <person name="Tangrot J."/>
            <person name="Rosling A."/>
        </authorList>
    </citation>
    <scope>NUCLEOTIDE SEQUENCE</scope>
    <source>
        <strain evidence="1">AU212A</strain>
    </source>
</reference>
<evidence type="ECO:0000313" key="1">
    <source>
        <dbReference type="EMBL" id="CAG8653877.1"/>
    </source>
</evidence>
<sequence length="345" mass="39034">IETSKGKEKTSDGGNSVRQISSNSGGQNESDKSIKHNKEGNSNEQNKLGFCNQQGVNTDKDEKKVLRQIYFLTPKFKKNLIYNSPANKYQEFTNAHIYSIIMKMGNNTPNHAKACNETTQEWNKIKTKNALEIDNIIKKYLNISFNLYNIQTVKSRYIPEKTLEPSLPTIYSVEPVSKVSANTAAQKKARKKKKILIENHEVINYDSPGRSPLLFQYLILHNYIHESVEFGSADDKRIYIARTTLNNYLLPRQSNSITAKAHHYSAWVSVAGVSRTDIHEHPDDHYCLASVKCAKQFASVFSNMSVVISQDNKAKIGLRIPASLGISSLTHIQYLDNLTIDSQYD</sequence>
<feature type="non-terminal residue" evidence="1">
    <location>
        <position position="345"/>
    </location>
</feature>
<keyword evidence="2" id="KW-1185">Reference proteome</keyword>
<proteinExistence type="predicted"/>
<comment type="caution">
    <text evidence="1">The sequence shown here is derived from an EMBL/GenBank/DDBJ whole genome shotgun (WGS) entry which is preliminary data.</text>
</comment>
<evidence type="ECO:0000313" key="2">
    <source>
        <dbReference type="Proteomes" id="UP000789860"/>
    </source>
</evidence>
<dbReference type="Proteomes" id="UP000789860">
    <property type="component" value="Unassembled WGS sequence"/>
</dbReference>
<organism evidence="1 2">
    <name type="scientific">Scutellospora calospora</name>
    <dbReference type="NCBI Taxonomy" id="85575"/>
    <lineage>
        <taxon>Eukaryota</taxon>
        <taxon>Fungi</taxon>
        <taxon>Fungi incertae sedis</taxon>
        <taxon>Mucoromycota</taxon>
        <taxon>Glomeromycotina</taxon>
        <taxon>Glomeromycetes</taxon>
        <taxon>Diversisporales</taxon>
        <taxon>Gigasporaceae</taxon>
        <taxon>Scutellospora</taxon>
    </lineage>
</organism>
<gene>
    <name evidence="1" type="ORF">SCALOS_LOCUS8763</name>
</gene>